<keyword evidence="2" id="KW-0472">Membrane</keyword>
<dbReference type="InterPro" id="IPR007065">
    <property type="entry name" value="HPP"/>
</dbReference>
<feature type="compositionally biased region" description="Acidic residues" evidence="1">
    <location>
        <begin position="103"/>
        <end position="117"/>
    </location>
</feature>
<feature type="compositionally biased region" description="Polar residues" evidence="1">
    <location>
        <begin position="177"/>
        <end position="186"/>
    </location>
</feature>
<feature type="domain" description="HPP transmembrane region" evidence="3">
    <location>
        <begin position="238"/>
        <end position="415"/>
    </location>
</feature>
<keyword evidence="2" id="KW-1133">Transmembrane helix</keyword>
<dbReference type="EMBL" id="LT558128">
    <property type="protein sequence ID" value="SAM83962.1"/>
    <property type="molecule type" value="Genomic_DNA"/>
</dbReference>
<feature type="compositionally biased region" description="Basic and acidic residues" evidence="1">
    <location>
        <begin position="187"/>
        <end position="197"/>
    </location>
</feature>
<organism evidence="4 5">
    <name type="scientific">Ustilago bromivora</name>
    <dbReference type="NCBI Taxonomy" id="307758"/>
    <lineage>
        <taxon>Eukaryota</taxon>
        <taxon>Fungi</taxon>
        <taxon>Dikarya</taxon>
        <taxon>Basidiomycota</taxon>
        <taxon>Ustilaginomycotina</taxon>
        <taxon>Ustilaginomycetes</taxon>
        <taxon>Ustilaginales</taxon>
        <taxon>Ustilaginaceae</taxon>
        <taxon>Ustilago</taxon>
    </lineage>
</organism>
<dbReference type="PANTHER" id="PTHR33741:SF5">
    <property type="entry name" value="TRANSMEMBRANE PROTEIN DDB_G0269096-RELATED"/>
    <property type="match status" value="1"/>
</dbReference>
<name>A0A1K0G8C4_9BASI</name>
<proteinExistence type="predicted"/>
<feature type="transmembrane region" description="Helical" evidence="2">
    <location>
        <begin position="242"/>
        <end position="263"/>
    </location>
</feature>
<evidence type="ECO:0000313" key="5">
    <source>
        <dbReference type="Proteomes" id="UP000179920"/>
    </source>
</evidence>
<feature type="transmembrane region" description="Helical" evidence="2">
    <location>
        <begin position="275"/>
        <end position="294"/>
    </location>
</feature>
<protein>
    <recommendedName>
        <fullName evidence="3">HPP transmembrane region domain-containing protein</fullName>
    </recommendedName>
</protein>
<feature type="compositionally biased region" description="Polar residues" evidence="1">
    <location>
        <begin position="124"/>
        <end position="136"/>
    </location>
</feature>
<dbReference type="InterPro" id="IPR058581">
    <property type="entry name" value="TM_HPP"/>
</dbReference>
<dbReference type="OrthoDB" id="2016548at2759"/>
<feature type="region of interest" description="Disordered" evidence="1">
    <location>
        <begin position="1"/>
        <end position="202"/>
    </location>
</feature>
<evidence type="ECO:0000259" key="3">
    <source>
        <dbReference type="Pfam" id="PF04982"/>
    </source>
</evidence>
<feature type="compositionally biased region" description="Basic and acidic residues" evidence="1">
    <location>
        <begin position="1"/>
        <end position="34"/>
    </location>
</feature>
<dbReference type="Proteomes" id="UP000179920">
    <property type="component" value="Chromosome XII"/>
</dbReference>
<dbReference type="PANTHER" id="PTHR33741">
    <property type="entry name" value="TRANSMEMBRANE PROTEIN DDB_G0269096-RELATED"/>
    <property type="match status" value="1"/>
</dbReference>
<dbReference type="Pfam" id="PF04982">
    <property type="entry name" value="TM_HPP"/>
    <property type="match status" value="1"/>
</dbReference>
<evidence type="ECO:0000313" key="4">
    <source>
        <dbReference type="EMBL" id="SAM83962.1"/>
    </source>
</evidence>
<feature type="compositionally biased region" description="Polar residues" evidence="1">
    <location>
        <begin position="147"/>
        <end position="157"/>
    </location>
</feature>
<accession>A0A1K0G8C4</accession>
<feature type="transmembrane region" description="Helical" evidence="2">
    <location>
        <begin position="386"/>
        <end position="407"/>
    </location>
</feature>
<evidence type="ECO:0000256" key="2">
    <source>
        <dbReference type="SAM" id="Phobius"/>
    </source>
</evidence>
<dbReference type="AlphaFoldDB" id="A0A1K0G8C4"/>
<evidence type="ECO:0000256" key="1">
    <source>
        <dbReference type="SAM" id="MobiDB-lite"/>
    </source>
</evidence>
<keyword evidence="2" id="KW-0812">Transmembrane</keyword>
<reference evidence="5" key="1">
    <citation type="submission" date="2016-04" db="EMBL/GenBank/DDBJ databases">
        <authorList>
            <person name="Guldener U."/>
            <person name="Guldener U."/>
        </authorList>
    </citation>
    <scope>NUCLEOTIDE SEQUENCE [LARGE SCALE GENOMIC DNA]</scope>
    <source>
        <strain evidence="5">UB2112</strain>
    </source>
</reference>
<sequence length="458" mass="50992">MDHRREAQIIDKHPQPKPRSERMQPNDHSPDRLTRPRSRGRAGFVGSNAEQLPRHNNRSSSRASFLGRPRQRVYQIYEGENAADNGGTHRWRSESRTVRGSLEEDDGFIFTDDEEAEGDRRATWGQSKRGSTNKKLASTAEEDSTSRSEGTATTLTGDSGVAAAAPIYPEKLPHQTKIPTSNSQEVQNKEKDVESQQKPKSVPRLSRIPYPIAHFLGYRKESTENRALLRAMEKLPRKIETLVWAWIGAMLGLGFVMITFSRWHQFAMSSNDPVTPWTTPIIIGSFGASSVILYGSPASPLGQPKAFVGGQFICALTSVCITKLFQLNRHYNPNLIDDSHSLVWVAGGIATGTALCLMNLTDTVHPPGGATALLASTSPPVVRLGWRYLSVVLLSSVIMEVWALLWMNLGRAKYPHYWLWPAGHPNNQRSFRVKFAGFAKNKNGKEERQKSAEGNDPI</sequence>
<gene>
    <name evidence="4" type="ORF">UBRO_20795</name>
</gene>